<evidence type="ECO:0000256" key="3">
    <source>
        <dbReference type="ARBA" id="ARBA00010387"/>
    </source>
</evidence>
<dbReference type="GeneID" id="17350409"/>
<gene>
    <name evidence="9" type="ORF">CHLNCDRAFT_59826</name>
</gene>
<protein>
    <recommendedName>
        <fullName evidence="4 8">Fructose-bisphosphate aldolase</fullName>
        <ecNumber evidence="4 8">4.1.2.13</ecNumber>
    </recommendedName>
</protein>
<organism evidence="10">
    <name type="scientific">Chlorella variabilis</name>
    <name type="common">Green alga</name>
    <dbReference type="NCBI Taxonomy" id="554065"/>
    <lineage>
        <taxon>Eukaryota</taxon>
        <taxon>Viridiplantae</taxon>
        <taxon>Chlorophyta</taxon>
        <taxon>core chlorophytes</taxon>
        <taxon>Trebouxiophyceae</taxon>
        <taxon>Chlorellales</taxon>
        <taxon>Chlorellaceae</taxon>
        <taxon>Chlorella clade</taxon>
        <taxon>Chlorella</taxon>
    </lineage>
</organism>
<keyword evidence="6 8" id="KW-0456">Lyase</keyword>
<dbReference type="EMBL" id="GL433870">
    <property type="protein sequence ID" value="EFN50968.1"/>
    <property type="molecule type" value="Genomic_DNA"/>
</dbReference>
<dbReference type="NCBIfam" id="NF033379">
    <property type="entry name" value="FrucBisAld_I"/>
    <property type="match status" value="1"/>
</dbReference>
<accession>E1ZTB0</accession>
<dbReference type="InterPro" id="IPR000741">
    <property type="entry name" value="FBA_I"/>
</dbReference>
<evidence type="ECO:0000256" key="8">
    <source>
        <dbReference type="RuleBase" id="RU003994"/>
    </source>
</evidence>
<evidence type="ECO:0000256" key="5">
    <source>
        <dbReference type="ARBA" id="ARBA00023152"/>
    </source>
</evidence>
<comment type="similarity">
    <text evidence="3 8">Belongs to the class I fructose-bisphosphate aldolase family.</text>
</comment>
<dbReference type="OMA" id="FGSCHAY"/>
<dbReference type="Pfam" id="PF00274">
    <property type="entry name" value="Glycolytic"/>
    <property type="match status" value="1"/>
</dbReference>
<keyword evidence="7" id="KW-0704">Schiff base</keyword>
<reference evidence="9 10" key="1">
    <citation type="journal article" date="2010" name="Plant Cell">
        <title>The Chlorella variabilis NC64A genome reveals adaptation to photosymbiosis, coevolution with viruses, and cryptic sex.</title>
        <authorList>
            <person name="Blanc G."/>
            <person name="Duncan G."/>
            <person name="Agarkova I."/>
            <person name="Borodovsky M."/>
            <person name="Gurnon J."/>
            <person name="Kuo A."/>
            <person name="Lindquist E."/>
            <person name="Lucas S."/>
            <person name="Pangilinan J."/>
            <person name="Polle J."/>
            <person name="Salamov A."/>
            <person name="Terry A."/>
            <person name="Yamada T."/>
            <person name="Dunigan D.D."/>
            <person name="Grigoriev I.V."/>
            <person name="Claverie J.M."/>
            <person name="Van Etten J.L."/>
        </authorList>
    </citation>
    <scope>NUCLEOTIDE SEQUENCE [LARGE SCALE GENOMIC DNA]</scope>
    <source>
        <strain evidence="9 10">NC64A</strain>
    </source>
</reference>
<dbReference type="OrthoDB" id="36455at2759"/>
<dbReference type="InParanoid" id="E1ZTB0"/>
<dbReference type="STRING" id="554065.E1ZTB0"/>
<dbReference type="PROSITE" id="PS00158">
    <property type="entry name" value="ALDOLASE_CLASS_I"/>
    <property type="match status" value="1"/>
</dbReference>
<dbReference type="AlphaFoldDB" id="E1ZTB0"/>
<keyword evidence="5 8" id="KW-0324">Glycolysis</keyword>
<dbReference type="FunFam" id="3.20.20.70:FF:000140">
    <property type="entry name" value="Fructose-bisphosphate aldolase"/>
    <property type="match status" value="1"/>
</dbReference>
<evidence type="ECO:0000256" key="1">
    <source>
        <dbReference type="ARBA" id="ARBA00000441"/>
    </source>
</evidence>
<dbReference type="Proteomes" id="UP000008141">
    <property type="component" value="Unassembled WGS sequence"/>
</dbReference>
<proteinExistence type="inferred from homology"/>
<dbReference type="PANTHER" id="PTHR11627">
    <property type="entry name" value="FRUCTOSE-BISPHOSPHATE ALDOLASE"/>
    <property type="match status" value="1"/>
</dbReference>
<dbReference type="GO" id="GO:0004332">
    <property type="term" value="F:fructose-bisphosphate aldolase activity"/>
    <property type="evidence" value="ECO:0007669"/>
    <property type="project" value="UniProtKB-EC"/>
</dbReference>
<dbReference type="UniPathway" id="UPA00109">
    <property type="reaction ID" value="UER00183"/>
</dbReference>
<comment type="pathway">
    <text evidence="2">Carbohydrate degradation; glycolysis; D-glyceraldehyde 3-phosphate and glycerone phosphate from D-glucose: step 4/4.</text>
</comment>
<evidence type="ECO:0000256" key="7">
    <source>
        <dbReference type="ARBA" id="ARBA00023270"/>
    </source>
</evidence>
<dbReference type="GO" id="GO:0006096">
    <property type="term" value="P:glycolytic process"/>
    <property type="evidence" value="ECO:0007669"/>
    <property type="project" value="UniProtKB-UniPathway"/>
</dbReference>
<evidence type="ECO:0000256" key="2">
    <source>
        <dbReference type="ARBA" id="ARBA00004714"/>
    </source>
</evidence>
<comment type="catalytic activity">
    <reaction evidence="1 8">
        <text>beta-D-fructose 1,6-bisphosphate = D-glyceraldehyde 3-phosphate + dihydroxyacetone phosphate</text>
        <dbReference type="Rhea" id="RHEA:14729"/>
        <dbReference type="ChEBI" id="CHEBI:32966"/>
        <dbReference type="ChEBI" id="CHEBI:57642"/>
        <dbReference type="ChEBI" id="CHEBI:59776"/>
        <dbReference type="EC" id="4.1.2.13"/>
    </reaction>
</comment>
<evidence type="ECO:0000313" key="10">
    <source>
        <dbReference type="Proteomes" id="UP000008141"/>
    </source>
</evidence>
<dbReference type="Gene3D" id="3.20.20.70">
    <property type="entry name" value="Aldolase class I"/>
    <property type="match status" value="1"/>
</dbReference>
<sequence length="359" mass="38431">MANVLGNTFENKYAAELIATAKAIATPGKGILAADESTGTIGKRLSSIGMPNEEVHRRELREMLFTSPGIENYISGVILYEETLYQNSSDGTPFVKMLQSKNIIPGIKVDKGVVPLAGTDGETETQGIDDLGKRCAKYYEQGARFAKWRAVLKIGNGCPSELSIHQNAYTLARYAVLCQENGLVPIVEPEILSDGTHGIDVCAAVTERVLAACYKALADMHVLLEGTLLKPNMVLSGAEGPKADVTTAGYLTARTLTRTVPAAVPGIMFLSGGQSEEEATAHLAAMNMIEGVKKPWTLSFSFGRALQASALKAWGGKKENFKAGQEAFLVRAKANSEATLGKGDLTATGESLYVKDYKY</sequence>
<dbReference type="CDD" id="cd00948">
    <property type="entry name" value="FBP_aldolase_I_a"/>
    <property type="match status" value="1"/>
</dbReference>
<dbReference type="FunCoup" id="E1ZTB0">
    <property type="interactions" value="1397"/>
</dbReference>
<dbReference type="InterPro" id="IPR029768">
    <property type="entry name" value="Aldolase_I_AS"/>
</dbReference>
<dbReference type="eggNOG" id="KOG1557">
    <property type="taxonomic scope" value="Eukaryota"/>
</dbReference>
<evidence type="ECO:0000313" key="9">
    <source>
        <dbReference type="EMBL" id="EFN50968.1"/>
    </source>
</evidence>
<dbReference type="EC" id="4.1.2.13" evidence="4 8"/>
<dbReference type="InterPro" id="IPR013785">
    <property type="entry name" value="Aldolase_TIM"/>
</dbReference>
<name>E1ZTB0_CHLVA</name>
<dbReference type="SUPFAM" id="SSF51569">
    <property type="entry name" value="Aldolase"/>
    <property type="match status" value="1"/>
</dbReference>
<dbReference type="RefSeq" id="XP_005843070.1">
    <property type="nucleotide sequence ID" value="XM_005843008.1"/>
</dbReference>
<keyword evidence="10" id="KW-1185">Reference proteome</keyword>
<dbReference type="KEGG" id="cvr:CHLNCDRAFT_59826"/>
<evidence type="ECO:0000256" key="4">
    <source>
        <dbReference type="ARBA" id="ARBA00013068"/>
    </source>
</evidence>
<evidence type="ECO:0000256" key="6">
    <source>
        <dbReference type="ARBA" id="ARBA00023239"/>
    </source>
</evidence>